<dbReference type="Pfam" id="PF13377">
    <property type="entry name" value="Peripla_BP_3"/>
    <property type="match status" value="1"/>
</dbReference>
<dbReference type="CDD" id="cd01392">
    <property type="entry name" value="HTH_LacI"/>
    <property type="match status" value="1"/>
</dbReference>
<dbReference type="PROSITE" id="PS50932">
    <property type="entry name" value="HTH_LACI_2"/>
    <property type="match status" value="1"/>
</dbReference>
<dbReference type="InterPro" id="IPR000843">
    <property type="entry name" value="HTH_LacI"/>
</dbReference>
<keyword evidence="1" id="KW-0805">Transcription regulation</keyword>
<sequence>MKKVTMADVAKLANVSKSTVSQYLNKRYEYMSEETRKRIAQAIEELGYQPNVIARSLKQKTTATIGVIVFNMLHMLTTQVLHAIEEECQKRGFQVIVCNSGDDPEKEKKYVDMLLAKQVDGLIVFPTGKNEEVYRRLVEERFPLVFVDRMVPGVEADSVLLDNAGAAEMAVQYFASYGYERIAIVTPPLVPYNVPRMERFEGFRAAMEKRGFEVGDQNVIAAEPAALPGELKKRFMESERPNALFAINDLTLMGVLRFVKETGIRMPDELAIINIDDVPFADIYTPALTTIAQPTFAMGKKAAERVFEQMDSNHADSPRVFRFSPALVERTWIKRGNGKEGRRNDEDS</sequence>
<dbReference type="InterPro" id="IPR010982">
    <property type="entry name" value="Lambda_DNA-bd_dom_sf"/>
</dbReference>
<evidence type="ECO:0000259" key="5">
    <source>
        <dbReference type="PROSITE" id="PS50943"/>
    </source>
</evidence>
<dbReference type="Gene3D" id="1.10.260.40">
    <property type="entry name" value="lambda repressor-like DNA-binding domains"/>
    <property type="match status" value="1"/>
</dbReference>
<dbReference type="CDD" id="cd19977">
    <property type="entry name" value="PBP1_EndR-like"/>
    <property type="match status" value="1"/>
</dbReference>
<dbReference type="PANTHER" id="PTHR30146:SF145">
    <property type="entry name" value="RIBOSE OPERON REPRESSOR"/>
    <property type="match status" value="1"/>
</dbReference>
<evidence type="ECO:0000313" key="7">
    <source>
        <dbReference type="Proteomes" id="UP000005636"/>
    </source>
</evidence>
<dbReference type="PANTHER" id="PTHR30146">
    <property type="entry name" value="LACI-RELATED TRANSCRIPTIONAL REPRESSOR"/>
    <property type="match status" value="1"/>
</dbReference>
<dbReference type="PROSITE" id="PS50943">
    <property type="entry name" value="HTH_CROC1"/>
    <property type="match status" value="1"/>
</dbReference>
<keyword evidence="7" id="KW-1185">Reference proteome</keyword>
<organism evidence="6 7">
    <name type="scientific">Geobacillus thermoleovorans CCB_US3_UF5</name>
    <dbReference type="NCBI Taxonomy" id="1111068"/>
    <lineage>
        <taxon>Bacteria</taxon>
        <taxon>Bacillati</taxon>
        <taxon>Bacillota</taxon>
        <taxon>Bacilli</taxon>
        <taxon>Bacillales</taxon>
        <taxon>Anoxybacillaceae</taxon>
        <taxon>Geobacillus</taxon>
        <taxon>Geobacillus thermoleovorans group</taxon>
    </lineage>
</organism>
<dbReference type="SMART" id="SM00354">
    <property type="entry name" value="HTH_LACI"/>
    <property type="match status" value="1"/>
</dbReference>
<dbReference type="SUPFAM" id="SSF47413">
    <property type="entry name" value="lambda repressor-like DNA-binding domains"/>
    <property type="match status" value="1"/>
</dbReference>
<dbReference type="RefSeq" id="WP_014196014.1">
    <property type="nucleotide sequence ID" value="NC_016593.1"/>
</dbReference>
<evidence type="ECO:0000256" key="2">
    <source>
        <dbReference type="ARBA" id="ARBA00023125"/>
    </source>
</evidence>
<gene>
    <name evidence="6" type="ORF">GTCCBUS3UF5_22330</name>
</gene>
<dbReference type="InterPro" id="IPR046335">
    <property type="entry name" value="LacI/GalR-like_sensor"/>
</dbReference>
<evidence type="ECO:0000313" key="6">
    <source>
        <dbReference type="EMBL" id="AEV19539.1"/>
    </source>
</evidence>
<keyword evidence="2" id="KW-0238">DNA-binding</keyword>
<dbReference type="Proteomes" id="UP000005636">
    <property type="component" value="Chromosome"/>
</dbReference>
<evidence type="ECO:0000256" key="1">
    <source>
        <dbReference type="ARBA" id="ARBA00023015"/>
    </source>
</evidence>
<dbReference type="InterPro" id="IPR028082">
    <property type="entry name" value="Peripla_BP_I"/>
</dbReference>
<dbReference type="Gene3D" id="3.40.50.2300">
    <property type="match status" value="2"/>
</dbReference>
<accession>A0ABN3ZUT5</accession>
<keyword evidence="3" id="KW-0804">Transcription</keyword>
<feature type="domain" description="HTH lacI-type" evidence="4">
    <location>
        <begin position="4"/>
        <end position="59"/>
    </location>
</feature>
<dbReference type="PROSITE" id="PS00356">
    <property type="entry name" value="HTH_LACI_1"/>
    <property type="match status" value="1"/>
</dbReference>
<feature type="domain" description="HTH cro/C1-type" evidence="5">
    <location>
        <begin position="2"/>
        <end position="49"/>
    </location>
</feature>
<dbReference type="Pfam" id="PF00356">
    <property type="entry name" value="LacI"/>
    <property type="match status" value="1"/>
</dbReference>
<dbReference type="SUPFAM" id="SSF53822">
    <property type="entry name" value="Periplasmic binding protein-like I"/>
    <property type="match status" value="1"/>
</dbReference>
<evidence type="ECO:0000256" key="3">
    <source>
        <dbReference type="ARBA" id="ARBA00023163"/>
    </source>
</evidence>
<evidence type="ECO:0000259" key="4">
    <source>
        <dbReference type="PROSITE" id="PS50932"/>
    </source>
</evidence>
<reference evidence="6 7" key="1">
    <citation type="submission" date="2011-11" db="EMBL/GenBank/DDBJ databases">
        <title>Complete genome sequence of thermophilic Geobacillus thermoleovorans CCB_US3_UF5.</title>
        <authorList>
            <person name="Muhd Sakaff M.K.L."/>
            <person name="Abdul Rahman A.Y."/>
            <person name="Saito J.A."/>
            <person name="Hou S."/>
            <person name="Alam M."/>
        </authorList>
    </citation>
    <scope>NUCLEOTIDE SEQUENCE [LARGE SCALE GENOMIC DNA]</scope>
    <source>
        <strain evidence="6 7">CCB_US3_UF5</strain>
    </source>
</reference>
<name>A0ABN3ZUT5_GEOTH</name>
<proteinExistence type="predicted"/>
<dbReference type="InterPro" id="IPR001387">
    <property type="entry name" value="Cro/C1-type_HTH"/>
</dbReference>
<protein>
    <submittedName>
        <fullName evidence="6">Transcriptional regulator, LacI</fullName>
    </submittedName>
</protein>
<dbReference type="EMBL" id="CP003125">
    <property type="protein sequence ID" value="AEV19539.1"/>
    <property type="molecule type" value="Genomic_DNA"/>
</dbReference>